<keyword evidence="1" id="KW-0805">Transcription regulation</keyword>
<dbReference type="OrthoDB" id="3177214at2"/>
<feature type="transmembrane region" description="Helical" evidence="4">
    <location>
        <begin position="259"/>
        <end position="281"/>
    </location>
</feature>
<dbReference type="KEGG" id="ddt:AAY81_00090"/>
<feature type="transmembrane region" description="Helical" evidence="4">
    <location>
        <begin position="96"/>
        <end position="117"/>
    </location>
</feature>
<keyword evidence="4" id="KW-0812">Transmembrane</keyword>
<dbReference type="PROSITE" id="PS50043">
    <property type="entry name" value="HTH_LUXR_2"/>
    <property type="match status" value="1"/>
</dbReference>
<dbReference type="InterPro" id="IPR016032">
    <property type="entry name" value="Sig_transdc_resp-reg_C-effctor"/>
</dbReference>
<feature type="transmembrane region" description="Helical" evidence="4">
    <location>
        <begin position="193"/>
        <end position="213"/>
    </location>
</feature>
<feature type="transmembrane region" description="Helical" evidence="4">
    <location>
        <begin position="129"/>
        <end position="148"/>
    </location>
</feature>
<evidence type="ECO:0000256" key="2">
    <source>
        <dbReference type="ARBA" id="ARBA00023125"/>
    </source>
</evidence>
<evidence type="ECO:0000313" key="6">
    <source>
        <dbReference type="EMBL" id="SEO42472.1"/>
    </source>
</evidence>
<feature type="transmembrane region" description="Helical" evidence="4">
    <location>
        <begin position="356"/>
        <end position="375"/>
    </location>
</feature>
<proteinExistence type="predicted"/>
<feature type="transmembrane region" description="Helical" evidence="4">
    <location>
        <begin position="73"/>
        <end position="90"/>
    </location>
</feature>
<feature type="transmembrane region" description="Helical" evidence="4">
    <location>
        <begin position="154"/>
        <end position="172"/>
    </location>
</feature>
<dbReference type="CDD" id="cd06170">
    <property type="entry name" value="LuxR_C_like"/>
    <property type="match status" value="1"/>
</dbReference>
<dbReference type="InterPro" id="IPR000792">
    <property type="entry name" value="Tscrpt_reg_LuxR_C"/>
</dbReference>
<evidence type="ECO:0000256" key="4">
    <source>
        <dbReference type="SAM" id="Phobius"/>
    </source>
</evidence>
<feature type="transmembrane region" description="Helical" evidence="4">
    <location>
        <begin position="12"/>
        <end position="32"/>
    </location>
</feature>
<name>A0A172RVU8_9ACTN</name>
<evidence type="ECO:0000256" key="3">
    <source>
        <dbReference type="ARBA" id="ARBA00023163"/>
    </source>
</evidence>
<feature type="domain" description="HTH luxR-type" evidence="5">
    <location>
        <begin position="395"/>
        <end position="459"/>
    </location>
</feature>
<keyword evidence="3" id="KW-0804">Transcription</keyword>
<dbReference type="GO" id="GO:0006355">
    <property type="term" value="P:regulation of DNA-templated transcription"/>
    <property type="evidence" value="ECO:0007669"/>
    <property type="project" value="InterPro"/>
</dbReference>
<dbReference type="PANTHER" id="PTHR44688:SF16">
    <property type="entry name" value="DNA-BINDING TRANSCRIPTIONAL ACTIVATOR DEVR_DOSR"/>
    <property type="match status" value="1"/>
</dbReference>
<dbReference type="AlphaFoldDB" id="A0A172RVU8"/>
<dbReference type="Pfam" id="PF00196">
    <property type="entry name" value="GerE"/>
    <property type="match status" value="1"/>
</dbReference>
<dbReference type="Gene3D" id="1.10.10.10">
    <property type="entry name" value="Winged helix-like DNA-binding domain superfamily/Winged helix DNA-binding domain"/>
    <property type="match status" value="1"/>
</dbReference>
<sequence length="459" mass="49203">MRILSREKTAFAAEHLLWGAFLASFLTIIDYLPELRGASLSFSFAFICALVLVSCAAIALWHLAPSAITKASPIAPVILLPCCLAISHFAPTTTPITIITAVGCAIAFFPSICKWAAKYARHDFQDAAVGISIGVITSSCLELIAFAIPEALLFAYTSLLFVVGCFPILASNDETPKESAIAPANAHDTLPRIITAIADIAFPIAGLFIFYLITGSARASQFVDTPIVSANHSLLEITFRAVCAIPPILLALHPPRQFSLNIILQAVLPAGAALLLLPWMLFPQSGSTPANAFFAFGGGACFSSCMITSWLYVTTAIRAERDLAIPLCGITLAAILISVPLGFATFTYLGDDIARNVAPLCTMLFLLANYAILVLRPTASQPAAFNAGIEEHCLAIAQQYNLTPREGEVLSYIARGRSSTYIADTLCISPHTVKTHTRHIHEKLGIGSRQEIIDLIENE</sequence>
<protein>
    <submittedName>
        <fullName evidence="6">Regulatory protein, luxR family</fullName>
    </submittedName>
</protein>
<keyword evidence="2" id="KW-0238">DNA-binding</keyword>
<feature type="transmembrane region" description="Helical" evidence="4">
    <location>
        <begin position="38"/>
        <end position="61"/>
    </location>
</feature>
<feature type="transmembrane region" description="Helical" evidence="4">
    <location>
        <begin position="233"/>
        <end position="252"/>
    </location>
</feature>
<feature type="transmembrane region" description="Helical" evidence="4">
    <location>
        <begin position="293"/>
        <end position="313"/>
    </location>
</feature>
<dbReference type="PANTHER" id="PTHR44688">
    <property type="entry name" value="DNA-BINDING TRANSCRIPTIONAL ACTIVATOR DEVR_DOSR"/>
    <property type="match status" value="1"/>
</dbReference>
<dbReference type="STRING" id="79604.AAY81_00090"/>
<dbReference type="SUPFAM" id="SSF46894">
    <property type="entry name" value="C-terminal effector domain of the bipartite response regulators"/>
    <property type="match status" value="1"/>
</dbReference>
<dbReference type="RefSeq" id="WP_066659838.1">
    <property type="nucleotide sequence ID" value="NZ_CP011402.1"/>
</dbReference>
<dbReference type="PROSITE" id="PS00622">
    <property type="entry name" value="HTH_LUXR_1"/>
    <property type="match status" value="1"/>
</dbReference>
<dbReference type="GO" id="GO:0003677">
    <property type="term" value="F:DNA binding"/>
    <property type="evidence" value="ECO:0007669"/>
    <property type="project" value="UniProtKB-KW"/>
</dbReference>
<keyword evidence="7" id="KW-1185">Reference proteome</keyword>
<dbReference type="InterPro" id="IPR036388">
    <property type="entry name" value="WH-like_DNA-bd_sf"/>
</dbReference>
<evidence type="ECO:0000259" key="5">
    <source>
        <dbReference type="PROSITE" id="PS50043"/>
    </source>
</evidence>
<dbReference type="EMBL" id="FOEC01000001">
    <property type="protein sequence ID" value="SEO42472.1"/>
    <property type="molecule type" value="Genomic_DNA"/>
</dbReference>
<evidence type="ECO:0000313" key="7">
    <source>
        <dbReference type="Proteomes" id="UP000182975"/>
    </source>
</evidence>
<gene>
    <name evidence="6" type="ORF">SAMN02910314_00212</name>
</gene>
<evidence type="ECO:0000256" key="1">
    <source>
        <dbReference type="ARBA" id="ARBA00023015"/>
    </source>
</evidence>
<keyword evidence="4" id="KW-1133">Transmembrane helix</keyword>
<dbReference type="Proteomes" id="UP000182975">
    <property type="component" value="Unassembled WGS sequence"/>
</dbReference>
<dbReference type="PRINTS" id="PR00038">
    <property type="entry name" value="HTHLUXR"/>
</dbReference>
<dbReference type="SMART" id="SM00421">
    <property type="entry name" value="HTH_LUXR"/>
    <property type="match status" value="1"/>
</dbReference>
<feature type="transmembrane region" description="Helical" evidence="4">
    <location>
        <begin position="325"/>
        <end position="350"/>
    </location>
</feature>
<keyword evidence="4" id="KW-0472">Membrane</keyword>
<reference evidence="7" key="1">
    <citation type="submission" date="2016-10" db="EMBL/GenBank/DDBJ databases">
        <authorList>
            <person name="Varghese N."/>
        </authorList>
    </citation>
    <scope>NUCLEOTIDE SEQUENCE [LARGE SCALE GENOMIC DNA]</scope>
    <source>
        <strain evidence="7">DSM 21843</strain>
    </source>
</reference>
<organism evidence="6 7">
    <name type="scientific">Denitrobacterium detoxificans</name>
    <dbReference type="NCBI Taxonomy" id="79604"/>
    <lineage>
        <taxon>Bacteria</taxon>
        <taxon>Bacillati</taxon>
        <taxon>Actinomycetota</taxon>
        <taxon>Coriobacteriia</taxon>
        <taxon>Eggerthellales</taxon>
        <taxon>Eggerthellaceae</taxon>
        <taxon>Denitrobacterium</taxon>
    </lineage>
</organism>
<accession>A0A172RVU8</accession>